<reference evidence="2 3" key="1">
    <citation type="submission" date="2021-10" db="EMBL/GenBank/DDBJ databases">
        <title>Anaerobic single-cell dispensing facilitates the cultivation of human gut bacteria.</title>
        <authorList>
            <person name="Afrizal A."/>
        </authorList>
    </citation>
    <scope>NUCLEOTIDE SEQUENCE [LARGE SCALE GENOMIC DNA]</scope>
    <source>
        <strain evidence="2 3">CLA-AA-H212</strain>
    </source>
</reference>
<evidence type="ECO:0000313" key="3">
    <source>
        <dbReference type="Proteomes" id="UP001198495"/>
    </source>
</evidence>
<feature type="transmembrane region" description="Helical" evidence="1">
    <location>
        <begin position="20"/>
        <end position="47"/>
    </location>
</feature>
<keyword evidence="1" id="KW-1133">Transmembrane helix</keyword>
<keyword evidence="1" id="KW-0812">Transmembrane</keyword>
<protein>
    <submittedName>
        <fullName evidence="2">Uncharacterized protein</fullName>
    </submittedName>
</protein>
<evidence type="ECO:0000313" key="2">
    <source>
        <dbReference type="EMBL" id="MCC2219982.1"/>
    </source>
</evidence>
<comment type="caution">
    <text evidence="2">The sequence shown here is derived from an EMBL/GenBank/DDBJ whole genome shotgun (WGS) entry which is preliminary data.</text>
</comment>
<dbReference type="RefSeq" id="WP_195541684.1">
    <property type="nucleotide sequence ID" value="NZ_JAJEQT010000014.1"/>
</dbReference>
<gene>
    <name evidence="2" type="ORF">LKD28_13290</name>
</gene>
<evidence type="ECO:0000256" key="1">
    <source>
        <dbReference type="SAM" id="Phobius"/>
    </source>
</evidence>
<keyword evidence="1" id="KW-0472">Membrane</keyword>
<dbReference type="EMBL" id="JAJEQT010000014">
    <property type="protein sequence ID" value="MCC2219982.1"/>
    <property type="molecule type" value="Genomic_DNA"/>
</dbReference>
<proteinExistence type="predicted"/>
<sequence>MRQYVNSNKIIEGIYVCSAVIGGIIVTSMPLLGAMLLIIAFLAGCLIKRENMENKHVGAPVVNKVTTCKIHVKTAA</sequence>
<accession>A0ABS8FUF9</accession>
<keyword evidence="3" id="KW-1185">Reference proteome</keyword>
<dbReference type="Proteomes" id="UP001198495">
    <property type="component" value="Unassembled WGS sequence"/>
</dbReference>
<organism evidence="2 3">
    <name type="scientific">Coprococcus hominis</name>
    <name type="common">ex Arizal et al. 2022</name>
    <dbReference type="NCBI Taxonomy" id="2881262"/>
    <lineage>
        <taxon>Bacteria</taxon>
        <taxon>Bacillati</taxon>
        <taxon>Bacillota</taxon>
        <taxon>Clostridia</taxon>
        <taxon>Lachnospirales</taxon>
        <taxon>Lachnospiraceae</taxon>
        <taxon>Coprococcus</taxon>
    </lineage>
</organism>
<name>A0ABS8FUF9_9FIRM</name>